<comment type="subunit">
    <text evidence="5 13">Homodimer.</text>
</comment>
<keyword evidence="6 13" id="KW-0963">Cytoplasm</keyword>
<dbReference type="NCBIfam" id="TIGR01749">
    <property type="entry name" value="fabA"/>
    <property type="match status" value="1"/>
</dbReference>
<keyword evidence="16" id="KW-1185">Reference proteome</keyword>
<evidence type="ECO:0000256" key="13">
    <source>
        <dbReference type="HAMAP-Rule" id="MF_00405"/>
    </source>
</evidence>
<dbReference type="NCBIfam" id="NF003509">
    <property type="entry name" value="PRK05174.1"/>
    <property type="match status" value="1"/>
</dbReference>
<evidence type="ECO:0000313" key="16">
    <source>
        <dbReference type="Proteomes" id="UP000410984"/>
    </source>
</evidence>
<evidence type="ECO:0000256" key="9">
    <source>
        <dbReference type="ARBA" id="ARBA00023098"/>
    </source>
</evidence>
<dbReference type="GO" id="GO:0005737">
    <property type="term" value="C:cytoplasm"/>
    <property type="evidence" value="ECO:0007669"/>
    <property type="project" value="UniProtKB-SubCell"/>
</dbReference>
<dbReference type="Gene3D" id="3.10.129.10">
    <property type="entry name" value="Hotdog Thioesterase"/>
    <property type="match status" value="1"/>
</dbReference>
<comment type="pathway">
    <text evidence="3 13">Lipid metabolism; fatty acid biosynthesis.</text>
</comment>
<keyword evidence="7 13" id="KW-0444">Lipid biosynthesis</keyword>
<dbReference type="PANTHER" id="PTHR30272">
    <property type="entry name" value="3-HYDROXYACYL-[ACYL-CARRIER-PROTEIN] DEHYDRATASE"/>
    <property type="match status" value="1"/>
</dbReference>
<dbReference type="Pfam" id="PF07977">
    <property type="entry name" value="FabA"/>
    <property type="match status" value="1"/>
</dbReference>
<keyword evidence="9 13" id="KW-0443">Lipid metabolism</keyword>
<reference evidence="15 16" key="1">
    <citation type="submission" date="2019-06" db="EMBL/GenBank/DDBJ databases">
        <authorList>
            <person name="Rodrigo-Torres L."/>
            <person name="Arahal R. D."/>
            <person name="Lucena T."/>
        </authorList>
    </citation>
    <scope>NUCLEOTIDE SEQUENCE [LARGE SCALE GENOMIC DNA]</scope>
    <source>
        <strain evidence="15 16">SB0023/3</strain>
    </source>
</reference>
<keyword evidence="10 13" id="KW-0275">Fatty acid biosynthesis</keyword>
<feature type="compositionally biased region" description="Polar residues" evidence="14">
    <location>
        <begin position="33"/>
        <end position="51"/>
    </location>
</feature>
<protein>
    <recommendedName>
        <fullName evidence="13">3-hydroxydecanoyl-[acyl-carrier-protein] dehydratase</fullName>
        <ecNumber evidence="13">4.2.1.59</ecNumber>
    </recommendedName>
    <alternativeName>
        <fullName evidence="13">3-hydroxyacyl-[acyl-carrier-protein] dehydratase FabA</fullName>
    </alternativeName>
    <alternativeName>
        <fullName evidence="13">Beta-hydroxydecanoyl thioester dehydrase</fullName>
    </alternativeName>
    <alternativeName>
        <fullName evidence="13">Trans-2-decenoyl-[acyl-carrier-protein] isomerase</fullName>
        <ecNumber evidence="13">5.3.3.14</ecNumber>
    </alternativeName>
</protein>
<keyword evidence="8 13" id="KW-0276">Fatty acid metabolism</keyword>
<dbReference type="InterPro" id="IPR029069">
    <property type="entry name" value="HotDog_dom_sf"/>
</dbReference>
<evidence type="ECO:0000256" key="10">
    <source>
        <dbReference type="ARBA" id="ARBA00023160"/>
    </source>
</evidence>
<feature type="active site" evidence="13">
    <location>
        <position position="119"/>
    </location>
</feature>
<comment type="catalytic activity">
    <reaction evidence="13">
        <text>(3R)-hydroxydecanoyl-[ACP] = (2E)-decenoyl-[ACP] + H2O</text>
        <dbReference type="Rhea" id="RHEA:41860"/>
        <dbReference type="Rhea" id="RHEA-COMP:9638"/>
        <dbReference type="Rhea" id="RHEA-COMP:9639"/>
        <dbReference type="ChEBI" id="CHEBI:15377"/>
        <dbReference type="ChEBI" id="CHEBI:78466"/>
        <dbReference type="ChEBI" id="CHEBI:78467"/>
    </reaction>
</comment>
<evidence type="ECO:0000256" key="12">
    <source>
        <dbReference type="ARBA" id="ARBA00023239"/>
    </source>
</evidence>
<accession>A0A509E8W2</accession>
<evidence type="ECO:0000256" key="2">
    <source>
        <dbReference type="ARBA" id="ARBA00004496"/>
    </source>
</evidence>
<keyword evidence="11 13" id="KW-0413">Isomerase</keyword>
<evidence type="ECO:0000256" key="11">
    <source>
        <dbReference type="ARBA" id="ARBA00023235"/>
    </source>
</evidence>
<evidence type="ECO:0000256" key="7">
    <source>
        <dbReference type="ARBA" id="ARBA00022516"/>
    </source>
</evidence>
<proteinExistence type="inferred from homology"/>
<evidence type="ECO:0000256" key="14">
    <source>
        <dbReference type="SAM" id="MobiDB-lite"/>
    </source>
</evidence>
<evidence type="ECO:0000256" key="4">
    <source>
        <dbReference type="ARBA" id="ARBA00006714"/>
    </source>
</evidence>
<keyword evidence="12 13" id="KW-0456">Lyase</keyword>
<evidence type="ECO:0000313" key="15">
    <source>
        <dbReference type="EMBL" id="VUD70582.1"/>
    </source>
</evidence>
<evidence type="ECO:0000256" key="1">
    <source>
        <dbReference type="ARBA" id="ARBA00001055"/>
    </source>
</evidence>
<dbReference type="SUPFAM" id="SSF54637">
    <property type="entry name" value="Thioesterase/thiol ester dehydrase-isomerase"/>
    <property type="match status" value="1"/>
</dbReference>
<dbReference type="GO" id="GO:0034017">
    <property type="term" value="F:trans-2-decenoyl-acyl-carrier-protein isomerase activity"/>
    <property type="evidence" value="ECO:0007669"/>
    <property type="project" value="UniProtKB-UniRule"/>
</dbReference>
<comment type="catalytic activity">
    <reaction evidence="1 13">
        <text>a (3R)-hydroxyacyl-[ACP] = a (2E)-enoyl-[ACP] + H2O</text>
        <dbReference type="Rhea" id="RHEA:13097"/>
        <dbReference type="Rhea" id="RHEA-COMP:9925"/>
        <dbReference type="Rhea" id="RHEA-COMP:9945"/>
        <dbReference type="ChEBI" id="CHEBI:15377"/>
        <dbReference type="ChEBI" id="CHEBI:78784"/>
        <dbReference type="ChEBI" id="CHEBI:78827"/>
        <dbReference type="EC" id="4.2.1.59"/>
    </reaction>
</comment>
<evidence type="ECO:0000256" key="5">
    <source>
        <dbReference type="ARBA" id="ARBA00011738"/>
    </source>
</evidence>
<dbReference type="AlphaFoldDB" id="A0A509E8W2"/>
<dbReference type="UniPathway" id="UPA00094"/>
<sequence length="216" mass="22994">MLAPRPAPPSGRAEGSGSAPPGGQASGGDPNPGNRTTSMSADVDSTAQTAPRASSYSYEELLACGRGELFGAGNAQLPLPPMLMFDRIVQITSEGGAHGKGHVRAEFDIRPDLWFFPCHFKGDPVMPGCLGLDALWQLVGFYLGWLGSPGRGRALGVGEVKFTDQVLPTVRQVVYGVDLKRVRQGKLVLGIADGWLEADGKRIYEAQDLRVALFQS</sequence>
<dbReference type="GO" id="GO:0019171">
    <property type="term" value="F:(3R)-hydroxyacyl-[acyl-carrier-protein] dehydratase activity"/>
    <property type="evidence" value="ECO:0007669"/>
    <property type="project" value="UniProtKB-UniRule"/>
</dbReference>
<evidence type="ECO:0000256" key="8">
    <source>
        <dbReference type="ARBA" id="ARBA00022832"/>
    </source>
</evidence>
<evidence type="ECO:0000256" key="6">
    <source>
        <dbReference type="ARBA" id="ARBA00022490"/>
    </source>
</evidence>
<organism evidence="15 16">
    <name type="scientific">Methylobacterium symbioticum</name>
    <dbReference type="NCBI Taxonomy" id="2584084"/>
    <lineage>
        <taxon>Bacteria</taxon>
        <taxon>Pseudomonadati</taxon>
        <taxon>Pseudomonadota</taxon>
        <taxon>Alphaproteobacteria</taxon>
        <taxon>Hyphomicrobiales</taxon>
        <taxon>Methylobacteriaceae</taxon>
        <taxon>Methylobacterium</taxon>
    </lineage>
</organism>
<gene>
    <name evidence="13 15" type="primary">fabA</name>
    <name evidence="15" type="ORF">MET9862_01152</name>
</gene>
<feature type="region of interest" description="Disordered" evidence="14">
    <location>
        <begin position="1"/>
        <end position="51"/>
    </location>
</feature>
<dbReference type="Proteomes" id="UP000410984">
    <property type="component" value="Unassembled WGS sequence"/>
</dbReference>
<comment type="similarity">
    <text evidence="4 13">Belongs to the thioester dehydratase family. FabA subfamily.</text>
</comment>
<dbReference type="GO" id="GO:0006636">
    <property type="term" value="P:unsaturated fatty acid biosynthetic process"/>
    <property type="evidence" value="ECO:0007669"/>
    <property type="project" value="UniProtKB-UniRule"/>
</dbReference>
<comment type="function">
    <text evidence="13">Necessary for the introduction of cis unsaturation into fatty acids. Catalyzes the dehydration of (3R)-3-hydroxydecanoyl-ACP to E-(2)-decenoyl-ACP and then its isomerization to Z-(3)-decenoyl-ACP. Can catalyze the dehydratase reaction for beta-hydroxyacyl-ACPs with saturated chain lengths up to 16:0, being most active on intermediate chain length.</text>
</comment>
<dbReference type="CDD" id="cd01287">
    <property type="entry name" value="FabA"/>
    <property type="match status" value="1"/>
</dbReference>
<evidence type="ECO:0000256" key="3">
    <source>
        <dbReference type="ARBA" id="ARBA00005194"/>
    </source>
</evidence>
<dbReference type="EC" id="4.2.1.59" evidence="13"/>
<dbReference type="HAMAP" id="MF_00405">
    <property type="entry name" value="FabA"/>
    <property type="match status" value="1"/>
</dbReference>
<name>A0A509E8W2_9HYPH</name>
<dbReference type="PANTHER" id="PTHR30272:SF8">
    <property type="entry name" value="3-HYDROXYDECANOYL-[ACYL-CARRIER-PROTEIN] DEHYDRATASE"/>
    <property type="match status" value="1"/>
</dbReference>
<dbReference type="InterPro" id="IPR013114">
    <property type="entry name" value="FabA_FabZ"/>
</dbReference>
<comment type="subcellular location">
    <subcellularLocation>
        <location evidence="2 13">Cytoplasm</location>
    </subcellularLocation>
</comment>
<dbReference type="InterPro" id="IPR010083">
    <property type="entry name" value="FabA"/>
</dbReference>
<dbReference type="EMBL" id="CABFPH010000010">
    <property type="protein sequence ID" value="VUD70582.1"/>
    <property type="molecule type" value="Genomic_DNA"/>
</dbReference>
<comment type="catalytic activity">
    <reaction evidence="13">
        <text>(2E)-decenoyl-[ACP] = (3Z)-decenoyl-[ACP]</text>
        <dbReference type="Rhea" id="RHEA:23568"/>
        <dbReference type="Rhea" id="RHEA-COMP:9639"/>
        <dbReference type="Rhea" id="RHEA-COMP:9927"/>
        <dbReference type="ChEBI" id="CHEBI:78467"/>
        <dbReference type="ChEBI" id="CHEBI:78798"/>
        <dbReference type="EC" id="5.3.3.14"/>
    </reaction>
</comment>
<dbReference type="EC" id="5.3.3.14" evidence="13"/>
<feature type="compositionally biased region" description="Low complexity" evidence="14">
    <location>
        <begin position="10"/>
        <end position="29"/>
    </location>
</feature>